<keyword evidence="5 9" id="KW-1133">Transmembrane helix</keyword>
<dbReference type="InterPro" id="IPR018704">
    <property type="entry name" value="SecYEG/CpoB_TPR"/>
</dbReference>
<accession>A0A0H3G6S2</accession>
<feature type="domain" description="Ancillary SecYEG translocon subunit/Cell division coordinator CpoB TPR" evidence="10">
    <location>
        <begin position="48"/>
        <end position="212"/>
    </location>
</feature>
<evidence type="ECO:0000256" key="7">
    <source>
        <dbReference type="ARBA" id="ARBA00023186"/>
    </source>
</evidence>
<keyword evidence="7" id="KW-0143">Chaperone</keyword>
<dbReference type="PANTHER" id="PTHR38035:SF1">
    <property type="entry name" value="ANCILLARY SECYEG TRANSLOCON SUBUNIT"/>
    <property type="match status" value="1"/>
</dbReference>
<evidence type="ECO:0000256" key="5">
    <source>
        <dbReference type="ARBA" id="ARBA00022989"/>
    </source>
</evidence>
<dbReference type="RefSeq" id="WP_014500814.1">
    <property type="nucleotide sequence ID" value="NC_017262.1"/>
</dbReference>
<feature type="region of interest" description="Disordered" evidence="8">
    <location>
        <begin position="1"/>
        <end position="24"/>
    </location>
</feature>
<feature type="transmembrane region" description="Helical" evidence="9">
    <location>
        <begin position="41"/>
        <end position="64"/>
    </location>
</feature>
<keyword evidence="3" id="KW-1003">Cell membrane</keyword>
<evidence type="ECO:0000256" key="3">
    <source>
        <dbReference type="ARBA" id="ARBA00022475"/>
    </source>
</evidence>
<protein>
    <recommendedName>
        <fullName evidence="10">Ancillary SecYEG translocon subunit/Cell division coordinator CpoB TPR domain-containing protein</fullName>
    </recommendedName>
</protein>
<dbReference type="Pfam" id="PF09976">
    <property type="entry name" value="TPR_21"/>
    <property type="match status" value="1"/>
</dbReference>
<gene>
    <name evidence="11" type="ordered locus">Zmob_0983</name>
</gene>
<dbReference type="OrthoDB" id="7173339at2"/>
<keyword evidence="4 9" id="KW-0812">Transmembrane</keyword>
<name>A0A0H3G6S2_ZYMMA</name>
<organism evidence="11 12">
    <name type="scientific">Zymomonas mobilis subsp. mobilis (strain ATCC 10988 / DSM 424 / LMG 404 / NCIMB 8938 / NRRL B-806 / ZM1)</name>
    <dbReference type="NCBI Taxonomy" id="555217"/>
    <lineage>
        <taxon>Bacteria</taxon>
        <taxon>Pseudomonadati</taxon>
        <taxon>Pseudomonadota</taxon>
        <taxon>Alphaproteobacteria</taxon>
        <taxon>Sphingomonadales</taxon>
        <taxon>Zymomonadaceae</taxon>
        <taxon>Zymomonas</taxon>
    </lineage>
</organism>
<dbReference type="GO" id="GO:0005886">
    <property type="term" value="C:plasma membrane"/>
    <property type="evidence" value="ECO:0007669"/>
    <property type="project" value="UniProtKB-SubCell"/>
</dbReference>
<proteinExistence type="predicted"/>
<dbReference type="Proteomes" id="UP000001494">
    <property type="component" value="Chromosome"/>
</dbReference>
<dbReference type="eggNOG" id="COG4649">
    <property type="taxonomic scope" value="Bacteria"/>
</dbReference>
<comment type="subcellular location">
    <subcellularLocation>
        <location evidence="2">Cell membrane</location>
    </subcellularLocation>
    <subcellularLocation>
        <location evidence="1">Membrane</location>
        <topology evidence="1">Single-pass membrane protein</topology>
    </subcellularLocation>
</comment>
<evidence type="ECO:0000256" key="2">
    <source>
        <dbReference type="ARBA" id="ARBA00004236"/>
    </source>
</evidence>
<dbReference type="HOGENOM" id="CLU_1115419_0_0_5"/>
<evidence type="ECO:0000256" key="8">
    <source>
        <dbReference type="SAM" id="MobiDB-lite"/>
    </source>
</evidence>
<evidence type="ECO:0000313" key="12">
    <source>
        <dbReference type="Proteomes" id="UP000001494"/>
    </source>
</evidence>
<dbReference type="AlphaFoldDB" id="A0A0H3G6S2"/>
<dbReference type="EMBL" id="CP002850">
    <property type="protein sequence ID" value="AEH62818.1"/>
    <property type="molecule type" value="Genomic_DNA"/>
</dbReference>
<feature type="region of interest" description="Disordered" evidence="8">
    <location>
        <begin position="233"/>
        <end position="254"/>
    </location>
</feature>
<reference evidence="11 12" key="1">
    <citation type="journal article" date="2011" name="J. Bacteriol.">
        <title>Genome sequence of the ethanol-producing Zymomonas mobilis subsp. mobilis lectotype strain ATCC 10988.</title>
        <authorList>
            <person name="Pappas K.M."/>
            <person name="Kouvelis V.N."/>
            <person name="Saunders E."/>
            <person name="Brettin T.S."/>
            <person name="Bruce D."/>
            <person name="Detter C."/>
            <person name="Balakireva M."/>
            <person name="Han C.S."/>
            <person name="Savvakis G."/>
            <person name="Kyrpides N.C."/>
            <person name="Typas M.A."/>
        </authorList>
    </citation>
    <scope>NUCLEOTIDE SEQUENCE [LARGE SCALE GENOMIC DNA]</scope>
    <source>
        <strain evidence="12">ATCC 10988 / DSM 424 / CCUG 17860 / LMG 404 / NCIMB 8938 / NRRL B-806 / ZM1</strain>
    </source>
</reference>
<evidence type="ECO:0000313" key="11">
    <source>
        <dbReference type="EMBL" id="AEH62818.1"/>
    </source>
</evidence>
<sequence>MLETTLADLPHNSNDNQNTLQTASETTDEIKTPFCVAHRRCITAAIAVILLVVGVGGIGCWSYHRHKQEAINSRGDALAAAIAPVIQGGQVKDVATLDKLIASNDPVYANLGRFLKAGVLSDKGDVKSATALYQTVLNDPAAGDILHAVATLHLSAIELDTVPPENVIKRLQPLVAPGSRWLGSAGEMQAAAYLKENKPEQAVKIYQRIYSDTSVPEDIRERAKSLANSYADIVGNNKEKPQQAAAATPASDKK</sequence>
<dbReference type="InterPro" id="IPR026039">
    <property type="entry name" value="YfgM"/>
</dbReference>
<evidence type="ECO:0000259" key="10">
    <source>
        <dbReference type="Pfam" id="PF09976"/>
    </source>
</evidence>
<evidence type="ECO:0000256" key="9">
    <source>
        <dbReference type="SAM" id="Phobius"/>
    </source>
</evidence>
<feature type="compositionally biased region" description="Polar residues" evidence="8">
    <location>
        <begin position="11"/>
        <end position="24"/>
    </location>
</feature>
<dbReference type="GO" id="GO:0044877">
    <property type="term" value="F:protein-containing complex binding"/>
    <property type="evidence" value="ECO:0007669"/>
    <property type="project" value="InterPro"/>
</dbReference>
<dbReference type="PANTHER" id="PTHR38035">
    <property type="entry name" value="UPF0070 PROTEIN YFGM"/>
    <property type="match status" value="1"/>
</dbReference>
<dbReference type="KEGG" id="zmm:Zmob_0983"/>
<evidence type="ECO:0000256" key="1">
    <source>
        <dbReference type="ARBA" id="ARBA00004167"/>
    </source>
</evidence>
<keyword evidence="6 9" id="KW-0472">Membrane</keyword>
<evidence type="ECO:0000256" key="4">
    <source>
        <dbReference type="ARBA" id="ARBA00022692"/>
    </source>
</evidence>
<evidence type="ECO:0000256" key="6">
    <source>
        <dbReference type="ARBA" id="ARBA00023136"/>
    </source>
</evidence>